<dbReference type="RefSeq" id="WP_277105655.1">
    <property type="nucleotide sequence ID" value="NZ_BAAAJS010000080.1"/>
</dbReference>
<dbReference type="EMBL" id="JAVDYF010000001">
    <property type="protein sequence ID" value="MDR7353469.1"/>
    <property type="molecule type" value="Genomic_DNA"/>
</dbReference>
<dbReference type="InterPro" id="IPR012340">
    <property type="entry name" value="NA-bd_OB-fold"/>
</dbReference>
<keyword evidence="4 8" id="KW-0227">DNA damage</keyword>
<dbReference type="NCBIfam" id="TIGR00613">
    <property type="entry name" value="reco"/>
    <property type="match status" value="1"/>
</dbReference>
<dbReference type="Pfam" id="PF02565">
    <property type="entry name" value="RecO_C"/>
    <property type="match status" value="1"/>
</dbReference>
<evidence type="ECO:0000256" key="3">
    <source>
        <dbReference type="ARBA" id="ARBA00021310"/>
    </source>
</evidence>
<reference evidence="10 11" key="1">
    <citation type="submission" date="2023-07" db="EMBL/GenBank/DDBJ databases">
        <title>Sequencing the genomes of 1000 actinobacteria strains.</title>
        <authorList>
            <person name="Klenk H.-P."/>
        </authorList>
    </citation>
    <scope>NUCLEOTIDE SEQUENCE [LARGE SCALE GENOMIC DNA]</scope>
    <source>
        <strain evidence="10 11">DSM 44508</strain>
    </source>
</reference>
<keyword evidence="5 8" id="KW-0233">DNA recombination</keyword>
<dbReference type="InterPro" id="IPR042242">
    <property type="entry name" value="RecO_C"/>
</dbReference>
<evidence type="ECO:0000256" key="7">
    <source>
        <dbReference type="ARBA" id="ARBA00033409"/>
    </source>
</evidence>
<evidence type="ECO:0000256" key="1">
    <source>
        <dbReference type="ARBA" id="ARBA00003065"/>
    </source>
</evidence>
<dbReference type="SUPFAM" id="SSF50249">
    <property type="entry name" value="Nucleic acid-binding proteins"/>
    <property type="match status" value="1"/>
</dbReference>
<organism evidence="10 11">
    <name type="scientific">Corynebacterium felinum</name>
    <dbReference type="NCBI Taxonomy" id="131318"/>
    <lineage>
        <taxon>Bacteria</taxon>
        <taxon>Bacillati</taxon>
        <taxon>Actinomycetota</taxon>
        <taxon>Actinomycetes</taxon>
        <taxon>Mycobacteriales</taxon>
        <taxon>Corynebacteriaceae</taxon>
        <taxon>Corynebacterium</taxon>
    </lineage>
</organism>
<gene>
    <name evidence="8" type="primary">recO</name>
    <name evidence="10" type="ORF">J2S37_000007</name>
</gene>
<dbReference type="InterPro" id="IPR003717">
    <property type="entry name" value="RecO"/>
</dbReference>
<accession>A0ABU2B4C2</accession>
<dbReference type="InterPro" id="IPR022572">
    <property type="entry name" value="DNA_rep/recomb_RecO_N"/>
</dbReference>
<evidence type="ECO:0000256" key="8">
    <source>
        <dbReference type="HAMAP-Rule" id="MF_00201"/>
    </source>
</evidence>
<comment type="function">
    <text evidence="1 8">Involved in DNA repair and RecF pathway recombination.</text>
</comment>
<dbReference type="Proteomes" id="UP001183619">
    <property type="component" value="Unassembled WGS sequence"/>
</dbReference>
<evidence type="ECO:0000256" key="2">
    <source>
        <dbReference type="ARBA" id="ARBA00007452"/>
    </source>
</evidence>
<proteinExistence type="inferred from homology"/>
<evidence type="ECO:0000259" key="9">
    <source>
        <dbReference type="Pfam" id="PF11967"/>
    </source>
</evidence>
<dbReference type="Pfam" id="PF11967">
    <property type="entry name" value="RecO_N"/>
    <property type="match status" value="1"/>
</dbReference>
<evidence type="ECO:0000313" key="11">
    <source>
        <dbReference type="Proteomes" id="UP001183619"/>
    </source>
</evidence>
<sequence length="236" mass="26516">MARESYRVQGIVIRTYDFGEADRIIVLLTKNHGLVRGVAKGVRRAKSRFGSRLQPFVELDLTLYKGRNLESITSADTLKFLATGIIEHPERYFAASAILEATERLASSDIYPLTIWALEEMRSAENPTLMLDIFLLHAMNIAGWAPSLYHCASCQTPGPHHAFHPAPGGAVCVHCRVPGTIEVDEETLHIMWQLTHKQPVVAISTQHARNIHRLTEAHFHWHTERTLASLKVLDQA</sequence>
<dbReference type="Gene3D" id="2.40.50.140">
    <property type="entry name" value="Nucleic acid-binding proteins"/>
    <property type="match status" value="1"/>
</dbReference>
<dbReference type="InterPro" id="IPR037278">
    <property type="entry name" value="ARFGAP/RecO"/>
</dbReference>
<comment type="similarity">
    <text evidence="2 8">Belongs to the RecO family.</text>
</comment>
<dbReference type="HAMAP" id="MF_00201">
    <property type="entry name" value="RecO"/>
    <property type="match status" value="1"/>
</dbReference>
<dbReference type="Gene3D" id="1.20.1440.120">
    <property type="entry name" value="Recombination protein O, C-terminal domain"/>
    <property type="match status" value="1"/>
</dbReference>
<evidence type="ECO:0000256" key="5">
    <source>
        <dbReference type="ARBA" id="ARBA00023172"/>
    </source>
</evidence>
<evidence type="ECO:0000256" key="4">
    <source>
        <dbReference type="ARBA" id="ARBA00022763"/>
    </source>
</evidence>
<keyword evidence="6 8" id="KW-0234">DNA repair</keyword>
<evidence type="ECO:0000313" key="10">
    <source>
        <dbReference type="EMBL" id="MDR7353469.1"/>
    </source>
</evidence>
<protein>
    <recommendedName>
        <fullName evidence="3 8">DNA repair protein RecO</fullName>
    </recommendedName>
    <alternativeName>
        <fullName evidence="7 8">Recombination protein O</fullName>
    </alternativeName>
</protein>
<dbReference type="SUPFAM" id="SSF57863">
    <property type="entry name" value="ArfGap/RecO-like zinc finger"/>
    <property type="match status" value="1"/>
</dbReference>
<keyword evidence="11" id="KW-1185">Reference proteome</keyword>
<feature type="domain" description="DNA replication/recombination mediator RecO N-terminal" evidence="9">
    <location>
        <begin position="5"/>
        <end position="79"/>
    </location>
</feature>
<dbReference type="PANTHER" id="PTHR33991">
    <property type="entry name" value="DNA REPAIR PROTEIN RECO"/>
    <property type="match status" value="1"/>
</dbReference>
<dbReference type="PANTHER" id="PTHR33991:SF1">
    <property type="entry name" value="DNA REPAIR PROTEIN RECO"/>
    <property type="match status" value="1"/>
</dbReference>
<name>A0ABU2B4C2_9CORY</name>
<comment type="caution">
    <text evidence="10">The sequence shown here is derived from an EMBL/GenBank/DDBJ whole genome shotgun (WGS) entry which is preliminary data.</text>
</comment>
<evidence type="ECO:0000256" key="6">
    <source>
        <dbReference type="ARBA" id="ARBA00023204"/>
    </source>
</evidence>